<evidence type="ECO:0008006" key="3">
    <source>
        <dbReference type="Google" id="ProtNLM"/>
    </source>
</evidence>
<dbReference type="KEGG" id="dfa:DFA_03023"/>
<proteinExistence type="predicted"/>
<keyword evidence="2" id="KW-1185">Reference proteome</keyword>
<evidence type="ECO:0000313" key="1">
    <source>
        <dbReference type="EMBL" id="EGG24779.1"/>
    </source>
</evidence>
<dbReference type="Proteomes" id="UP000007797">
    <property type="component" value="Unassembled WGS sequence"/>
</dbReference>
<name>F4PGE5_CACFS</name>
<accession>F4PGE5</accession>
<dbReference type="AlphaFoldDB" id="F4PGE5"/>
<reference evidence="2" key="1">
    <citation type="journal article" date="2011" name="Genome Res.">
        <title>Phylogeny-wide analysis of social amoeba genomes highlights ancient origins for complex intercellular communication.</title>
        <authorList>
            <person name="Heidel A.J."/>
            <person name="Lawal H.M."/>
            <person name="Felder M."/>
            <person name="Schilde C."/>
            <person name="Helps N.R."/>
            <person name="Tunggal B."/>
            <person name="Rivero F."/>
            <person name="John U."/>
            <person name="Schleicher M."/>
            <person name="Eichinger L."/>
            <person name="Platzer M."/>
            <person name="Noegel A.A."/>
            <person name="Schaap P."/>
            <person name="Gloeckner G."/>
        </authorList>
    </citation>
    <scope>NUCLEOTIDE SEQUENCE [LARGE SCALE GENOMIC DNA]</scope>
    <source>
        <strain evidence="2">SH3</strain>
    </source>
</reference>
<dbReference type="SUPFAM" id="SSF48403">
    <property type="entry name" value="Ankyrin repeat"/>
    <property type="match status" value="1"/>
</dbReference>
<organism evidence="1 2">
    <name type="scientific">Cavenderia fasciculata</name>
    <name type="common">Slime mold</name>
    <name type="synonym">Dictyostelium fasciculatum</name>
    <dbReference type="NCBI Taxonomy" id="261658"/>
    <lineage>
        <taxon>Eukaryota</taxon>
        <taxon>Amoebozoa</taxon>
        <taxon>Evosea</taxon>
        <taxon>Eumycetozoa</taxon>
        <taxon>Dictyostelia</taxon>
        <taxon>Acytosteliales</taxon>
        <taxon>Cavenderiaceae</taxon>
        <taxon>Cavenderia</taxon>
    </lineage>
</organism>
<dbReference type="RefSeq" id="XP_004362630.1">
    <property type="nucleotide sequence ID" value="XM_004362573.1"/>
</dbReference>
<dbReference type="InterPro" id="IPR036770">
    <property type="entry name" value="Ankyrin_rpt-contain_sf"/>
</dbReference>
<dbReference type="GeneID" id="14877236"/>
<protein>
    <recommendedName>
        <fullName evidence="3">Ankyrin repeat-containing protein</fullName>
    </recommendedName>
</protein>
<evidence type="ECO:0000313" key="2">
    <source>
        <dbReference type="Proteomes" id="UP000007797"/>
    </source>
</evidence>
<sequence>MDNALKQIINNQYVRRLIFNHVSVIHQQLDIASFKYENIENCLYQLILYNRTDSFINQFPRFYDQIKDEHGSFCEQVYRINDILFGPLLQIILLKDNSRALSFMLGYVNDQLPQNRSSPFSLSMRERLAYDDNQAYRLSLETIMVLLNSSIKISNQNLVTIMVESLISSCQLEALQTKITKEQFQLCTKQINRQFRNDWDFIKTVATKKKYKSILGYHKQIEREINQLKRFGSLLINNDIPPPSNADQGSIKKVDNVTTEPVREEYTLFLKDWLNQPSKELELQDMIRLYIGGFLLSDQQVMEKCQLYFSNHINLESISQELLEKFRNDACQFGLLPIVKLLINIDMFDLTMPLVRAIENNNLDVVKYLLDMDTSVVGSLFYFRRCFSIAPMSDELFDYLWRAFSRETKHRVFDCAKIILDNYSSVPIITKHISRLYDNYWNQPYQDDDQDFYCSPKSTTSELKSSKRKKYFTMMEKSLQYGYIFKDLGIVIQDKYDHVNNL</sequence>
<gene>
    <name evidence="1" type="ORF">DFA_03023</name>
</gene>
<dbReference type="EMBL" id="GL883006">
    <property type="protein sequence ID" value="EGG24779.1"/>
    <property type="molecule type" value="Genomic_DNA"/>
</dbReference>